<evidence type="ECO:0000313" key="7">
    <source>
        <dbReference type="Proteomes" id="UP001153620"/>
    </source>
</evidence>
<accession>A0A9N9RWM9</accession>
<evidence type="ECO:0000259" key="5">
    <source>
        <dbReference type="PROSITE" id="PS51676"/>
    </source>
</evidence>
<feature type="region of interest" description="Disordered" evidence="3">
    <location>
        <begin position="81"/>
        <end position="127"/>
    </location>
</feature>
<evidence type="ECO:0000259" key="4">
    <source>
        <dbReference type="PROSITE" id="PS50020"/>
    </source>
</evidence>
<feature type="region of interest" description="Disordered" evidence="3">
    <location>
        <begin position="578"/>
        <end position="672"/>
    </location>
</feature>
<name>A0A9N9RWM9_9DIPT</name>
<dbReference type="SUPFAM" id="SSF81698">
    <property type="entry name" value="FF domain"/>
    <property type="match status" value="4"/>
</dbReference>
<dbReference type="GO" id="GO:0071004">
    <property type="term" value="C:U2-type prespliceosome"/>
    <property type="evidence" value="ECO:0007669"/>
    <property type="project" value="TreeGrafter"/>
</dbReference>
<reference evidence="6" key="2">
    <citation type="submission" date="2022-10" db="EMBL/GenBank/DDBJ databases">
        <authorList>
            <consortium name="ENA_rothamsted_submissions"/>
            <consortium name="culmorum"/>
            <person name="King R."/>
        </authorList>
    </citation>
    <scope>NUCLEOTIDE SEQUENCE</scope>
</reference>
<dbReference type="SUPFAM" id="SSF51045">
    <property type="entry name" value="WW domain"/>
    <property type="match status" value="2"/>
</dbReference>
<dbReference type="Pfam" id="PF00397">
    <property type="entry name" value="WW"/>
    <property type="match status" value="2"/>
</dbReference>
<feature type="domain" description="WW" evidence="4">
    <location>
        <begin position="46"/>
        <end position="74"/>
    </location>
</feature>
<feature type="compositionally biased region" description="Basic residues" evidence="3">
    <location>
        <begin position="627"/>
        <end position="639"/>
    </location>
</feature>
<sequence>MSTFEWSEHRAPDGRIYYYNSVTKESRWDKPDSLKTPGERLLSTCPWKEYISDSGKPYYYNSATKESRWTAPPEFNEIKQKITSEKGSSGSQSFPVSSSNTPITSPLMMSDNISKTPGSNENSSSSALDHAMAATLAQLDSIEVPLLPKEEEKPPIAEIPEEPVVEFKDKKEAIEAFKEFLKEKNVPACTWEQCIKIISKDPKYNAFKKLNEKKQAFNAYKTQKQKEEKEEQRLKAKKSKENLEKFLMSHEKVDSTVKYYRCEEMFSNLEVWKAVPEQDRRDIFDDCIFNLAQREKEEAKVLKKRNIKVLRKLLESMDSISFQSTWSEAQVLLLDNNEFKSDISLLGMDKEDALIVFEEHIRALEIEETEEKENEKRRQKRLQRKNRDNFLTLLDSLHEDGKLTSVSTWVELYPTISADLRFSAMLGQPGSTPLDLFKFYVDQLKAHYHDDKKLIKEILKERKFNVQASTSFEEFATVVCEDQRSASLDPGNVKLTYNSMLEKATAVEKEKQKEENRRIRKLENEVKNHWLDAGLTAADSWDKAKACVIDKIDYEAYDAELKIEEVWNEFTNETENICTHHHSKSKKSKKNRKRKKRSRSSSASSEEHENYEEVSPIEEYDEEIVEKKRKKKKKHKTRSPHSSGNISNEESDVPSPKIALSDDQAMSESELETKRLELLKQLAED</sequence>
<gene>
    <name evidence="6" type="ORF">CHIRRI_LOCUS7594</name>
</gene>
<dbReference type="FunFam" id="1.10.10.440:FF:000003">
    <property type="entry name" value="Pre-mRNA processing factor 40 homolog A"/>
    <property type="match status" value="1"/>
</dbReference>
<protein>
    <submittedName>
        <fullName evidence="6">Uncharacterized protein</fullName>
    </submittedName>
</protein>
<feature type="compositionally biased region" description="Acidic residues" evidence="3">
    <location>
        <begin position="609"/>
        <end position="624"/>
    </location>
</feature>
<reference evidence="6" key="1">
    <citation type="submission" date="2022-01" db="EMBL/GenBank/DDBJ databases">
        <authorList>
            <person name="King R."/>
        </authorList>
    </citation>
    <scope>NUCLEOTIDE SEQUENCE</scope>
</reference>
<dbReference type="InterPro" id="IPR036517">
    <property type="entry name" value="FF_domain_sf"/>
</dbReference>
<dbReference type="Proteomes" id="UP001153620">
    <property type="component" value="Chromosome 2"/>
</dbReference>
<feature type="compositionally biased region" description="Low complexity" evidence="3">
    <location>
        <begin position="88"/>
        <end position="99"/>
    </location>
</feature>
<dbReference type="InterPro" id="IPR001202">
    <property type="entry name" value="WW_dom"/>
</dbReference>
<evidence type="ECO:0000256" key="1">
    <source>
        <dbReference type="ARBA" id="ARBA00022737"/>
    </source>
</evidence>
<evidence type="ECO:0000256" key="2">
    <source>
        <dbReference type="SAM" id="Coils"/>
    </source>
</evidence>
<keyword evidence="1" id="KW-0677">Repeat</keyword>
<organism evidence="6 7">
    <name type="scientific">Chironomus riparius</name>
    <dbReference type="NCBI Taxonomy" id="315576"/>
    <lineage>
        <taxon>Eukaryota</taxon>
        <taxon>Metazoa</taxon>
        <taxon>Ecdysozoa</taxon>
        <taxon>Arthropoda</taxon>
        <taxon>Hexapoda</taxon>
        <taxon>Insecta</taxon>
        <taxon>Pterygota</taxon>
        <taxon>Neoptera</taxon>
        <taxon>Endopterygota</taxon>
        <taxon>Diptera</taxon>
        <taxon>Nematocera</taxon>
        <taxon>Chironomoidea</taxon>
        <taxon>Chironomidae</taxon>
        <taxon>Chironominae</taxon>
        <taxon>Chironomus</taxon>
    </lineage>
</organism>
<dbReference type="Gene3D" id="1.10.10.440">
    <property type="entry name" value="FF domain"/>
    <property type="match status" value="4"/>
</dbReference>
<evidence type="ECO:0000256" key="3">
    <source>
        <dbReference type="SAM" id="MobiDB-lite"/>
    </source>
</evidence>
<feature type="compositionally biased region" description="Basic residues" evidence="3">
    <location>
        <begin position="579"/>
        <end position="599"/>
    </location>
</feature>
<feature type="coiled-coil region" evidence="2">
    <location>
        <begin position="497"/>
        <end position="525"/>
    </location>
</feature>
<keyword evidence="2" id="KW-0175">Coiled coil</keyword>
<dbReference type="InterPro" id="IPR036020">
    <property type="entry name" value="WW_dom_sf"/>
</dbReference>
<dbReference type="OrthoDB" id="187617at2759"/>
<dbReference type="GO" id="GO:0003723">
    <property type="term" value="F:RNA binding"/>
    <property type="evidence" value="ECO:0007669"/>
    <property type="project" value="TreeGrafter"/>
</dbReference>
<dbReference type="EMBL" id="OU895878">
    <property type="protein sequence ID" value="CAG9804715.1"/>
    <property type="molecule type" value="Genomic_DNA"/>
</dbReference>
<dbReference type="Pfam" id="PF25432">
    <property type="entry name" value="FF_PRPF40A"/>
    <property type="match status" value="1"/>
</dbReference>
<dbReference type="FunFam" id="1.10.10.440:FF:000002">
    <property type="entry name" value="pre-mRNA-processing factor 40 homolog A isoform X1"/>
    <property type="match status" value="1"/>
</dbReference>
<dbReference type="InterPro" id="IPR039726">
    <property type="entry name" value="Prp40-like"/>
</dbReference>
<feature type="domain" description="FF" evidence="5">
    <location>
        <begin position="170"/>
        <end position="223"/>
    </location>
</feature>
<dbReference type="InterPro" id="IPR002713">
    <property type="entry name" value="FF_domain"/>
</dbReference>
<dbReference type="PROSITE" id="PS51676">
    <property type="entry name" value="FF"/>
    <property type="match status" value="3"/>
</dbReference>
<dbReference type="FunFam" id="1.10.10.440:FF:000037">
    <property type="entry name" value="Pre-mRNA-processing factor 40"/>
    <property type="match status" value="1"/>
</dbReference>
<dbReference type="GO" id="GO:0045292">
    <property type="term" value="P:mRNA cis splicing, via spliceosome"/>
    <property type="evidence" value="ECO:0007669"/>
    <property type="project" value="InterPro"/>
</dbReference>
<dbReference type="PANTHER" id="PTHR11864">
    <property type="entry name" value="PRE-MRNA-PROCESSING PROTEIN PRP40"/>
    <property type="match status" value="1"/>
</dbReference>
<feature type="domain" description="FF" evidence="5">
    <location>
        <begin position="303"/>
        <end position="363"/>
    </location>
</feature>
<proteinExistence type="predicted"/>
<dbReference type="PROSITE" id="PS01159">
    <property type="entry name" value="WW_DOMAIN_1"/>
    <property type="match status" value="1"/>
</dbReference>
<keyword evidence="7" id="KW-1185">Reference proteome</keyword>
<dbReference type="PROSITE" id="PS50020">
    <property type="entry name" value="WW_DOMAIN_2"/>
    <property type="match status" value="2"/>
</dbReference>
<feature type="compositionally biased region" description="Polar residues" evidence="3">
    <location>
        <begin position="111"/>
        <end position="127"/>
    </location>
</feature>
<evidence type="ECO:0000313" key="6">
    <source>
        <dbReference type="EMBL" id="CAG9804715.1"/>
    </source>
</evidence>
<dbReference type="CDD" id="cd00201">
    <property type="entry name" value="WW"/>
    <property type="match status" value="2"/>
</dbReference>
<feature type="domain" description="FF" evidence="5">
    <location>
        <begin position="383"/>
        <end position="443"/>
    </location>
</feature>
<dbReference type="SMART" id="SM00456">
    <property type="entry name" value="WW"/>
    <property type="match status" value="2"/>
</dbReference>
<dbReference type="SMART" id="SM00441">
    <property type="entry name" value="FF"/>
    <property type="match status" value="3"/>
</dbReference>
<dbReference type="AlphaFoldDB" id="A0A9N9RWM9"/>
<dbReference type="PANTHER" id="PTHR11864:SF0">
    <property type="entry name" value="PRP40 PRE-MRNA PROCESSING FACTOR 40 HOMOLOG A (YEAST)"/>
    <property type="match status" value="1"/>
</dbReference>
<dbReference type="GO" id="GO:0005685">
    <property type="term" value="C:U1 snRNP"/>
    <property type="evidence" value="ECO:0007669"/>
    <property type="project" value="TreeGrafter"/>
</dbReference>
<dbReference type="Pfam" id="PF01846">
    <property type="entry name" value="FF"/>
    <property type="match status" value="2"/>
</dbReference>
<dbReference type="Gene3D" id="2.20.70.10">
    <property type="match status" value="2"/>
</dbReference>
<feature type="coiled-coil region" evidence="2">
    <location>
        <begin position="210"/>
        <end position="246"/>
    </location>
</feature>
<feature type="domain" description="WW" evidence="4">
    <location>
        <begin position="6"/>
        <end position="33"/>
    </location>
</feature>